<feature type="signal peptide" evidence="3">
    <location>
        <begin position="1"/>
        <end position="30"/>
    </location>
</feature>
<sequence>MTRTTPSQRKRPRALTVAVAGICGALLVAAAGCGSDVVDASSYSNNRSASPTSVAYPKVPSAADLDALLIGALSRTISDDERIALIEDGEAFRSAIPDLYRAIDENPNARFKVVDPVFDNHDGTLTATFQLDKDGRGTDLKTAVVHFVASDGRWKISRDDLCGILRQANYRTQACG</sequence>
<comment type="caution">
    <text evidence="5">The sequence shown here is derived from an EMBL/GenBank/DDBJ whole genome shotgun (WGS) entry which is preliminary data.</text>
</comment>
<protein>
    <recommendedName>
        <fullName evidence="4">Low molecular weight antigen MTB12-like C-terminal domain-containing protein</fullName>
    </recommendedName>
</protein>
<evidence type="ECO:0000259" key="4">
    <source>
        <dbReference type="Pfam" id="PF26580"/>
    </source>
</evidence>
<keyword evidence="6" id="KW-1185">Reference proteome</keyword>
<feature type="domain" description="Low molecular weight antigen MTB12-like C-terminal" evidence="4">
    <location>
        <begin position="59"/>
        <end position="170"/>
    </location>
</feature>
<evidence type="ECO:0000256" key="1">
    <source>
        <dbReference type="ARBA" id="ARBA00022729"/>
    </source>
</evidence>
<evidence type="ECO:0000313" key="6">
    <source>
        <dbReference type="Proteomes" id="UP000655868"/>
    </source>
</evidence>
<dbReference type="InterPro" id="IPR058644">
    <property type="entry name" value="Mtb12-like_C"/>
</dbReference>
<dbReference type="PROSITE" id="PS51257">
    <property type="entry name" value="PROKAR_LIPOPROTEIN"/>
    <property type="match status" value="1"/>
</dbReference>
<organism evidence="5 6">
    <name type="scientific">Antrihabitans stalagmiti</name>
    <dbReference type="NCBI Taxonomy" id="2799499"/>
    <lineage>
        <taxon>Bacteria</taxon>
        <taxon>Bacillati</taxon>
        <taxon>Actinomycetota</taxon>
        <taxon>Actinomycetes</taxon>
        <taxon>Mycobacteriales</taxon>
        <taxon>Nocardiaceae</taxon>
        <taxon>Antrihabitans</taxon>
    </lineage>
</organism>
<proteinExistence type="inferred from homology"/>
<dbReference type="AlphaFoldDB" id="A0A934NLW1"/>
<comment type="similarity">
    <text evidence="2">Belongs to the MTB12 family.</text>
</comment>
<dbReference type="RefSeq" id="WP_199701332.1">
    <property type="nucleotide sequence ID" value="NZ_JAEMNV010000001.1"/>
</dbReference>
<gene>
    <name evidence="5" type="ORF">JGU71_01690</name>
</gene>
<accession>A0A934NLW1</accession>
<dbReference type="EMBL" id="JAEMNV010000001">
    <property type="protein sequence ID" value="MBJ8337587.1"/>
    <property type="molecule type" value="Genomic_DNA"/>
</dbReference>
<evidence type="ECO:0000256" key="2">
    <source>
        <dbReference type="ARBA" id="ARBA00093774"/>
    </source>
</evidence>
<reference evidence="5" key="1">
    <citation type="submission" date="2020-12" db="EMBL/GenBank/DDBJ databases">
        <title>Antrihabitans popcorni sp. nov. and Antrihabitans auranticaus sp. nov., isolated from a larva cave.</title>
        <authorList>
            <person name="Lee S.D."/>
            <person name="Kim I.S."/>
        </authorList>
    </citation>
    <scope>NUCLEOTIDE SEQUENCE</scope>
    <source>
        <strain evidence="5">YC3-6</strain>
    </source>
</reference>
<keyword evidence="1 3" id="KW-0732">Signal</keyword>
<name>A0A934NLW1_9NOCA</name>
<feature type="chain" id="PRO_5038010278" description="Low molecular weight antigen MTB12-like C-terminal domain-containing protein" evidence="3">
    <location>
        <begin position="31"/>
        <end position="176"/>
    </location>
</feature>
<dbReference type="Pfam" id="PF26580">
    <property type="entry name" value="Mtb12_C"/>
    <property type="match status" value="1"/>
</dbReference>
<evidence type="ECO:0000256" key="3">
    <source>
        <dbReference type="SAM" id="SignalP"/>
    </source>
</evidence>
<evidence type="ECO:0000313" key="5">
    <source>
        <dbReference type="EMBL" id="MBJ8337587.1"/>
    </source>
</evidence>
<dbReference type="Proteomes" id="UP000655868">
    <property type="component" value="Unassembled WGS sequence"/>
</dbReference>